<dbReference type="Pfam" id="PF02566">
    <property type="entry name" value="OsmC"/>
    <property type="match status" value="1"/>
</dbReference>
<evidence type="ECO:0000313" key="1">
    <source>
        <dbReference type="EMBL" id="GGB15970.1"/>
    </source>
</evidence>
<dbReference type="PANTHER" id="PTHR34352">
    <property type="entry name" value="PROTEIN YHFA"/>
    <property type="match status" value="1"/>
</dbReference>
<dbReference type="EMBL" id="BMJC01000005">
    <property type="protein sequence ID" value="GGB15970.1"/>
    <property type="molecule type" value="Genomic_DNA"/>
</dbReference>
<keyword evidence="2" id="KW-1185">Reference proteome</keyword>
<organism evidence="1 2">
    <name type="scientific">Puia dinghuensis</name>
    <dbReference type="NCBI Taxonomy" id="1792502"/>
    <lineage>
        <taxon>Bacteria</taxon>
        <taxon>Pseudomonadati</taxon>
        <taxon>Bacteroidota</taxon>
        <taxon>Chitinophagia</taxon>
        <taxon>Chitinophagales</taxon>
        <taxon>Chitinophagaceae</taxon>
        <taxon>Puia</taxon>
    </lineage>
</organism>
<dbReference type="RefSeq" id="WP_188936022.1">
    <property type="nucleotide sequence ID" value="NZ_BMJC01000005.1"/>
</dbReference>
<evidence type="ECO:0000313" key="2">
    <source>
        <dbReference type="Proteomes" id="UP000607559"/>
    </source>
</evidence>
<comment type="caution">
    <text evidence="1">The sequence shown here is derived from an EMBL/GenBank/DDBJ whole genome shotgun (WGS) entry which is preliminary data.</text>
</comment>
<dbReference type="Gene3D" id="3.30.300.20">
    <property type="match status" value="1"/>
</dbReference>
<name>A0A8J2XW17_9BACT</name>
<dbReference type="InterPro" id="IPR003718">
    <property type="entry name" value="OsmC/Ohr_fam"/>
</dbReference>
<gene>
    <name evidence="1" type="ORF">GCM10011511_44770</name>
</gene>
<dbReference type="PANTHER" id="PTHR34352:SF1">
    <property type="entry name" value="PROTEIN YHFA"/>
    <property type="match status" value="1"/>
</dbReference>
<dbReference type="Proteomes" id="UP000607559">
    <property type="component" value="Unassembled WGS sequence"/>
</dbReference>
<accession>A0A8J2XW17</accession>
<sequence>MTRIELDRVSGDFGFEAKDAFGHTVRLDSSPETGGANFGVRPMQLLLMGLGGCSGIDIVSILNKQRQAVEDFHMTIEGEREKGKEPTLWETVHIHFALKGDIDPDKAKKACELSMDKYCSVAATLREARCIITWQVSVNGETVYNNNTLHHTK</sequence>
<reference evidence="1" key="1">
    <citation type="journal article" date="2014" name="Int. J. Syst. Evol. Microbiol.">
        <title>Complete genome sequence of Corynebacterium casei LMG S-19264T (=DSM 44701T), isolated from a smear-ripened cheese.</title>
        <authorList>
            <consortium name="US DOE Joint Genome Institute (JGI-PGF)"/>
            <person name="Walter F."/>
            <person name="Albersmeier A."/>
            <person name="Kalinowski J."/>
            <person name="Ruckert C."/>
        </authorList>
    </citation>
    <scope>NUCLEOTIDE SEQUENCE</scope>
    <source>
        <strain evidence="1">CGMCC 1.15448</strain>
    </source>
</reference>
<dbReference type="InterPro" id="IPR036102">
    <property type="entry name" value="OsmC/Ohrsf"/>
</dbReference>
<dbReference type="AlphaFoldDB" id="A0A8J2XW17"/>
<proteinExistence type="predicted"/>
<protein>
    <submittedName>
        <fullName evidence="1">Peroxiredoxin</fullName>
    </submittedName>
</protein>
<dbReference type="InterPro" id="IPR015946">
    <property type="entry name" value="KH_dom-like_a/b"/>
</dbReference>
<dbReference type="SUPFAM" id="SSF82784">
    <property type="entry name" value="OsmC-like"/>
    <property type="match status" value="1"/>
</dbReference>
<reference evidence="1" key="2">
    <citation type="submission" date="2020-09" db="EMBL/GenBank/DDBJ databases">
        <authorList>
            <person name="Sun Q."/>
            <person name="Zhou Y."/>
        </authorList>
    </citation>
    <scope>NUCLEOTIDE SEQUENCE</scope>
    <source>
        <strain evidence="1">CGMCC 1.15448</strain>
    </source>
</reference>